<keyword evidence="9" id="KW-1185">Reference proteome</keyword>
<dbReference type="GO" id="GO:0006979">
    <property type="term" value="P:response to oxidative stress"/>
    <property type="evidence" value="ECO:0007669"/>
    <property type="project" value="InterPro"/>
</dbReference>
<evidence type="ECO:0000313" key="9">
    <source>
        <dbReference type="Proteomes" id="UP000048908"/>
    </source>
</evidence>
<dbReference type="InterPro" id="IPR011057">
    <property type="entry name" value="Mss4-like_sf"/>
</dbReference>
<dbReference type="STRING" id="282197.SAMN04488517_102697"/>
<dbReference type="Gene3D" id="2.170.150.20">
    <property type="entry name" value="Peptide methionine sulfoxide reductase"/>
    <property type="match status" value="1"/>
</dbReference>
<keyword evidence="4" id="KW-0862">Zinc</keyword>
<comment type="catalytic activity">
    <reaction evidence="6">
        <text>L-methionyl-[protein] + [thioredoxin]-disulfide + H2O = L-methionyl-(R)-S-oxide-[protein] + [thioredoxin]-dithiol</text>
        <dbReference type="Rhea" id="RHEA:24164"/>
        <dbReference type="Rhea" id="RHEA-COMP:10698"/>
        <dbReference type="Rhea" id="RHEA-COMP:10700"/>
        <dbReference type="Rhea" id="RHEA-COMP:12313"/>
        <dbReference type="Rhea" id="RHEA-COMP:12314"/>
        <dbReference type="ChEBI" id="CHEBI:15377"/>
        <dbReference type="ChEBI" id="CHEBI:16044"/>
        <dbReference type="ChEBI" id="CHEBI:29950"/>
        <dbReference type="ChEBI" id="CHEBI:45764"/>
        <dbReference type="ChEBI" id="CHEBI:50058"/>
        <dbReference type="EC" id="1.8.4.12"/>
    </reaction>
</comment>
<dbReference type="EC" id="1.8.4.12" evidence="2"/>
<dbReference type="EMBL" id="CXPG01000020">
    <property type="protein sequence ID" value="CTQ33861.1"/>
    <property type="molecule type" value="Genomic_DNA"/>
</dbReference>
<dbReference type="OrthoDB" id="7864567at2"/>
<name>A0A0M6XUG6_9RHOB</name>
<evidence type="ECO:0000256" key="4">
    <source>
        <dbReference type="ARBA" id="ARBA00022833"/>
    </source>
</evidence>
<reference evidence="8 9" key="1">
    <citation type="submission" date="2015-07" db="EMBL/GenBank/DDBJ databases">
        <authorList>
            <person name="Noorani M."/>
        </authorList>
    </citation>
    <scope>NUCLEOTIDE SEQUENCE [LARGE SCALE GENOMIC DNA]</scope>
    <source>
        <strain evidence="8 9">CECT 5088</strain>
    </source>
</reference>
<dbReference type="Proteomes" id="UP000048908">
    <property type="component" value="Unassembled WGS sequence"/>
</dbReference>
<dbReference type="SUPFAM" id="SSF51316">
    <property type="entry name" value="Mss4-like"/>
    <property type="match status" value="1"/>
</dbReference>
<evidence type="ECO:0000256" key="1">
    <source>
        <dbReference type="ARBA" id="ARBA00001947"/>
    </source>
</evidence>
<evidence type="ECO:0000256" key="3">
    <source>
        <dbReference type="ARBA" id="ARBA00022723"/>
    </source>
</evidence>
<evidence type="ECO:0000259" key="7">
    <source>
        <dbReference type="PROSITE" id="PS51790"/>
    </source>
</evidence>
<dbReference type="InterPro" id="IPR028427">
    <property type="entry name" value="Met_Sox_Rdtase_MsrB"/>
</dbReference>
<gene>
    <name evidence="8" type="ORF">JAN5088_02647</name>
</gene>
<sequence length="197" mass="21719">MSQSHLSRRDLLATGTLAAASLAAPRTARAEAPDGAFAFEVARPDAEWRAMLTSGEYDVMRQGATEAPRSSGLWDKAEPGTYACRGCDLPVYEARWKVLLDKGWLFFRHSRPDTVLTSIDRSIYGRFSRGGGSPTMMAEPIDEASLTQEERDLLDPLLSMEVHCRRCGSHFGHILHVENKLLHCVNGIALTFAPETA</sequence>
<dbReference type="PROSITE" id="PS51318">
    <property type="entry name" value="TAT"/>
    <property type="match status" value="1"/>
</dbReference>
<accession>A0A0M6XUG6</accession>
<dbReference type="GO" id="GO:0030091">
    <property type="term" value="P:protein repair"/>
    <property type="evidence" value="ECO:0007669"/>
    <property type="project" value="InterPro"/>
</dbReference>
<comment type="cofactor">
    <cofactor evidence="1">
        <name>Zn(2+)</name>
        <dbReference type="ChEBI" id="CHEBI:29105"/>
    </cofactor>
</comment>
<dbReference type="RefSeq" id="WP_055683217.1">
    <property type="nucleotide sequence ID" value="NZ_CXPG01000020.1"/>
</dbReference>
<proteinExistence type="predicted"/>
<dbReference type="AlphaFoldDB" id="A0A0M6XUG6"/>
<dbReference type="GO" id="GO:0046872">
    <property type="term" value="F:metal ion binding"/>
    <property type="evidence" value="ECO:0007669"/>
    <property type="project" value="UniProtKB-KW"/>
</dbReference>
<dbReference type="GO" id="GO:0033743">
    <property type="term" value="F:peptide-methionine (R)-S-oxide reductase activity"/>
    <property type="evidence" value="ECO:0007669"/>
    <property type="project" value="UniProtKB-EC"/>
</dbReference>
<evidence type="ECO:0000256" key="5">
    <source>
        <dbReference type="ARBA" id="ARBA00023002"/>
    </source>
</evidence>
<dbReference type="PROSITE" id="PS51790">
    <property type="entry name" value="MSRB"/>
    <property type="match status" value="1"/>
</dbReference>
<feature type="domain" description="MsrB" evidence="7">
    <location>
        <begin position="45"/>
        <end position="195"/>
    </location>
</feature>
<evidence type="ECO:0000256" key="2">
    <source>
        <dbReference type="ARBA" id="ARBA00012499"/>
    </source>
</evidence>
<evidence type="ECO:0000256" key="6">
    <source>
        <dbReference type="ARBA" id="ARBA00048488"/>
    </source>
</evidence>
<keyword evidence="5" id="KW-0560">Oxidoreductase</keyword>
<dbReference type="PANTHER" id="PTHR46081">
    <property type="entry name" value="PEPTIDE METHIONINE SULFOXIDE REDUCTASE 2"/>
    <property type="match status" value="1"/>
</dbReference>
<evidence type="ECO:0000313" key="8">
    <source>
        <dbReference type="EMBL" id="CTQ33861.1"/>
    </source>
</evidence>
<dbReference type="Pfam" id="PF01641">
    <property type="entry name" value="SelR"/>
    <property type="match status" value="2"/>
</dbReference>
<dbReference type="InterPro" id="IPR006311">
    <property type="entry name" value="TAT_signal"/>
</dbReference>
<dbReference type="PANTHER" id="PTHR46081:SF8">
    <property type="entry name" value="PEPTIDE METHIONINE SULFOXIDE REDUCTASE 2"/>
    <property type="match status" value="1"/>
</dbReference>
<dbReference type="InterPro" id="IPR002579">
    <property type="entry name" value="Met_Sox_Rdtase_MsrB_dom"/>
</dbReference>
<protein>
    <recommendedName>
        <fullName evidence="2">peptide-methionine (R)-S-oxide reductase</fullName>
        <ecNumber evidence="2">1.8.4.12</ecNumber>
    </recommendedName>
</protein>
<organism evidence="8 9">
    <name type="scientific">Jannaschia rubra</name>
    <dbReference type="NCBI Taxonomy" id="282197"/>
    <lineage>
        <taxon>Bacteria</taxon>
        <taxon>Pseudomonadati</taxon>
        <taxon>Pseudomonadota</taxon>
        <taxon>Alphaproteobacteria</taxon>
        <taxon>Rhodobacterales</taxon>
        <taxon>Roseobacteraceae</taxon>
        <taxon>Jannaschia</taxon>
    </lineage>
</organism>
<keyword evidence="3" id="KW-0479">Metal-binding</keyword>